<evidence type="ECO:0000256" key="8">
    <source>
        <dbReference type="ARBA" id="ARBA00022801"/>
    </source>
</evidence>
<dbReference type="SMART" id="SM00990">
    <property type="entry name" value="VRR_NUC"/>
    <property type="match status" value="1"/>
</dbReference>
<evidence type="ECO:0000256" key="9">
    <source>
        <dbReference type="ARBA" id="ARBA00022842"/>
    </source>
</evidence>
<proteinExistence type="inferred from homology"/>
<evidence type="ECO:0000256" key="3">
    <source>
        <dbReference type="ARBA" id="ARBA00001946"/>
    </source>
</evidence>
<keyword evidence="6" id="KW-0540">Nuclease</keyword>
<comment type="caution">
    <text evidence="12">The sequence shown here is derived from an EMBL/GenBank/DDBJ whole genome shotgun (WGS) entry which is preliminary data.</text>
</comment>
<evidence type="ECO:0000259" key="11">
    <source>
        <dbReference type="SMART" id="SM00990"/>
    </source>
</evidence>
<evidence type="ECO:0000256" key="5">
    <source>
        <dbReference type="ARBA" id="ARBA00012029"/>
    </source>
</evidence>
<organism evidence="12 13">
    <name type="scientific">Vibrio panuliri</name>
    <dbReference type="NCBI Taxonomy" id="1381081"/>
    <lineage>
        <taxon>Bacteria</taxon>
        <taxon>Pseudomonadati</taxon>
        <taxon>Pseudomonadota</taxon>
        <taxon>Gammaproteobacteria</taxon>
        <taxon>Vibrionales</taxon>
        <taxon>Vibrionaceae</taxon>
        <taxon>Vibrio</taxon>
    </lineage>
</organism>
<reference evidence="12 13" key="1">
    <citation type="submission" date="2016-09" db="EMBL/GenBank/DDBJ databases">
        <title>Genomic Taxonomy of the Vibrionaceae.</title>
        <authorList>
            <person name="Gonzalez-Castillo A."/>
            <person name="Gomez-Gil B."/>
            <person name="Enciso-Ibarra K."/>
        </authorList>
    </citation>
    <scope>NUCLEOTIDE SEQUENCE [LARGE SCALE GENOMIC DNA]</scope>
    <source>
        <strain evidence="12 13">CAIM 1902</strain>
    </source>
</reference>
<evidence type="ECO:0000256" key="6">
    <source>
        <dbReference type="ARBA" id="ARBA00022722"/>
    </source>
</evidence>
<dbReference type="EC" id="3.1.4.1" evidence="5"/>
<dbReference type="InterPro" id="IPR033315">
    <property type="entry name" value="Fan1-like"/>
</dbReference>
<dbReference type="RefSeq" id="WP_075714742.1">
    <property type="nucleotide sequence ID" value="NZ_AP019655.1"/>
</dbReference>
<evidence type="ECO:0000256" key="1">
    <source>
        <dbReference type="ARBA" id="ARBA00000983"/>
    </source>
</evidence>
<comment type="catalytic activity">
    <reaction evidence="1">
        <text>Hydrolytically removes 5'-nucleotides successively from the 3'-hydroxy termini of 3'-hydroxy-terminated oligonucleotides.</text>
        <dbReference type="EC" id="3.1.4.1"/>
    </reaction>
</comment>
<dbReference type="PANTHER" id="PTHR15749">
    <property type="entry name" value="FANCONI-ASSOCIATED NUCLEASE 1"/>
    <property type="match status" value="1"/>
</dbReference>
<dbReference type="InterPro" id="IPR014883">
    <property type="entry name" value="VRR_NUC"/>
</dbReference>
<sequence length="543" mass="63303">MKPEIQLAEDYYLDNFSRLMEHALKWYQDFLAQVELDWIARFRQLDKQSQCLLVRLYSRKGHYFRSDKLSYAEIPSIPAALSQLAANDFITLNSPITEQQLAQSLLTKTELSTLFPEIAKSLNKPQMVALLKDVPFVHFDQLQFDVIDLCYADIIDFLLTLFFANTHQDLTQFVLSDLGLNTFEDYQLSKERRFFSHRSQVEQLIALGKLSEQYWTCDRKQLESLKDLSAALPQPIDHDYVERKRQHLINDIARDFERLEDYQTALSLYAQTSLPPSRERQARIFDKLNDDKRFSDSVTLILTQPYNLSELEIGQKLQQRLQRKQGQKVSRSTKPPHNQHHLTLDLTQQRVELAVKDHYETLGWQVYFSENTLLNGLLGLALWEAVFAPVEGAFINAYQFKPLDLYHAEFYAKRHKLIELRLKDIANGNCQFIIDNHKVKFGISNPFVNWTHLPEPLLKQALKSIPSCMLEALLRVQLSDLKLYRNGLPDLIAFKDGEFQWIEVKGPGDKLQDNQLRWIKQFNRLGVPFSVCYVESLINPSDT</sequence>
<keyword evidence="8" id="KW-0378">Hydrolase</keyword>
<dbReference type="Proteomes" id="UP000186039">
    <property type="component" value="Unassembled WGS sequence"/>
</dbReference>
<evidence type="ECO:0000313" key="12">
    <source>
        <dbReference type="EMBL" id="OLQ92517.1"/>
    </source>
</evidence>
<dbReference type="Pfam" id="PF08774">
    <property type="entry name" value="VRR_NUC"/>
    <property type="match status" value="1"/>
</dbReference>
<name>A0ABX3FGU3_9VIBR</name>
<keyword evidence="9" id="KW-0460">Magnesium</keyword>
<comment type="similarity">
    <text evidence="4">Belongs to the FAN1 family.</text>
</comment>
<dbReference type="InterPro" id="IPR049125">
    <property type="entry name" value="FAN1-like_WH"/>
</dbReference>
<keyword evidence="13" id="KW-1185">Reference proteome</keyword>
<protein>
    <recommendedName>
        <fullName evidence="5">phosphodiesterase I</fullName>
        <ecNumber evidence="5">3.1.4.1</ecNumber>
    </recommendedName>
</protein>
<dbReference type="PANTHER" id="PTHR15749:SF4">
    <property type="entry name" value="FANCONI-ASSOCIATED NUCLEASE 1"/>
    <property type="match status" value="1"/>
</dbReference>
<comment type="cofactor">
    <cofactor evidence="3">
        <name>Mg(2+)</name>
        <dbReference type="ChEBI" id="CHEBI:18420"/>
    </cofactor>
</comment>
<dbReference type="Pfam" id="PF21315">
    <property type="entry name" value="FAN1_HTH"/>
    <property type="match status" value="1"/>
</dbReference>
<evidence type="ECO:0000313" key="13">
    <source>
        <dbReference type="Proteomes" id="UP000186039"/>
    </source>
</evidence>
<feature type="domain" description="VRR-NUC" evidence="11">
    <location>
        <begin position="425"/>
        <end position="536"/>
    </location>
</feature>
<dbReference type="EMBL" id="MJMH01000166">
    <property type="protein sequence ID" value="OLQ92517.1"/>
    <property type="molecule type" value="Genomic_DNA"/>
</dbReference>
<keyword evidence="10" id="KW-0464">Manganese</keyword>
<keyword evidence="7" id="KW-0479">Metal-binding</keyword>
<evidence type="ECO:0000256" key="7">
    <source>
        <dbReference type="ARBA" id="ARBA00022723"/>
    </source>
</evidence>
<accession>A0ABX3FGU3</accession>
<gene>
    <name evidence="12" type="ORF">BIY20_08545</name>
</gene>
<comment type="cofactor">
    <cofactor evidence="2">
        <name>Mn(2+)</name>
        <dbReference type="ChEBI" id="CHEBI:29035"/>
    </cofactor>
</comment>
<dbReference type="InterPro" id="IPR011856">
    <property type="entry name" value="tRNA_endonuc-like_dom_sf"/>
</dbReference>
<evidence type="ECO:0000256" key="10">
    <source>
        <dbReference type="ARBA" id="ARBA00023211"/>
    </source>
</evidence>
<evidence type="ECO:0000256" key="2">
    <source>
        <dbReference type="ARBA" id="ARBA00001936"/>
    </source>
</evidence>
<evidence type="ECO:0000256" key="4">
    <source>
        <dbReference type="ARBA" id="ARBA00005533"/>
    </source>
</evidence>
<dbReference type="Gene3D" id="3.40.1350.10">
    <property type="match status" value="1"/>
</dbReference>